<gene>
    <name evidence="1" type="ORF">EGR_05010</name>
</gene>
<protein>
    <submittedName>
        <fullName evidence="1">Uncharacterized protein</fullName>
    </submittedName>
</protein>
<organism evidence="1 2">
    <name type="scientific">Echinococcus granulosus</name>
    <name type="common">Hydatid tapeworm</name>
    <dbReference type="NCBI Taxonomy" id="6210"/>
    <lineage>
        <taxon>Eukaryota</taxon>
        <taxon>Metazoa</taxon>
        <taxon>Spiralia</taxon>
        <taxon>Lophotrochozoa</taxon>
        <taxon>Platyhelminthes</taxon>
        <taxon>Cestoda</taxon>
        <taxon>Eucestoda</taxon>
        <taxon>Cyclophyllidea</taxon>
        <taxon>Taeniidae</taxon>
        <taxon>Echinococcus</taxon>
        <taxon>Echinococcus granulosus group</taxon>
    </lineage>
</organism>
<sequence>MLPFQKDLIWAILVENSRTVSRFAYICYLDNPLLPHLCPKDIFCLLNAYIFTSMQSYTFEQALWLEFFSTTICLSKNFNKNLQAVPYCSRPPLLLAWSAILWKANDDGFREIHFASIISTIDRHTEWPPRFPHLHYCPKIGQKYRSSRIFKRELVTWRPNIFSVERKFANWRGFYVVFKSILFFCGNFKHILWMNKLAFFFDKIGSTKLYKVKFLGRRS</sequence>
<name>W6UPF4_ECHGR</name>
<dbReference type="Proteomes" id="UP000019149">
    <property type="component" value="Unassembled WGS sequence"/>
</dbReference>
<comment type="caution">
    <text evidence="1">The sequence shown here is derived from an EMBL/GenBank/DDBJ whole genome shotgun (WGS) entry which is preliminary data.</text>
</comment>
<accession>W6UPF4</accession>
<dbReference type="EMBL" id="APAU02000034">
    <property type="protein sequence ID" value="EUB60157.1"/>
    <property type="molecule type" value="Genomic_DNA"/>
</dbReference>
<evidence type="ECO:0000313" key="2">
    <source>
        <dbReference type="Proteomes" id="UP000019149"/>
    </source>
</evidence>
<dbReference type="KEGG" id="egl:EGR_05010"/>
<reference evidence="1 2" key="1">
    <citation type="journal article" date="2013" name="Nat. Genet.">
        <title>The genome of the hydatid tapeworm Echinococcus granulosus.</title>
        <authorList>
            <person name="Zheng H."/>
            <person name="Zhang W."/>
            <person name="Zhang L."/>
            <person name="Zhang Z."/>
            <person name="Li J."/>
            <person name="Lu G."/>
            <person name="Zhu Y."/>
            <person name="Wang Y."/>
            <person name="Huang Y."/>
            <person name="Liu J."/>
            <person name="Kang H."/>
            <person name="Chen J."/>
            <person name="Wang L."/>
            <person name="Chen A."/>
            <person name="Yu S."/>
            <person name="Gao Z."/>
            <person name="Jin L."/>
            <person name="Gu W."/>
            <person name="Wang Z."/>
            <person name="Zhao L."/>
            <person name="Shi B."/>
            <person name="Wen H."/>
            <person name="Lin R."/>
            <person name="Jones M.K."/>
            <person name="Brejova B."/>
            <person name="Vinar T."/>
            <person name="Zhao G."/>
            <person name="McManus D.P."/>
            <person name="Chen Z."/>
            <person name="Zhou Y."/>
            <person name="Wang S."/>
        </authorList>
    </citation>
    <scope>NUCLEOTIDE SEQUENCE [LARGE SCALE GENOMIC DNA]</scope>
</reference>
<evidence type="ECO:0000313" key="1">
    <source>
        <dbReference type="EMBL" id="EUB60157.1"/>
    </source>
</evidence>
<dbReference type="CTD" id="36340725"/>
<dbReference type="RefSeq" id="XP_024351353.1">
    <property type="nucleotide sequence ID" value="XM_024494259.1"/>
</dbReference>
<proteinExistence type="predicted"/>
<keyword evidence="2" id="KW-1185">Reference proteome</keyword>
<dbReference type="AlphaFoldDB" id="W6UPF4"/>
<dbReference type="GeneID" id="36340725"/>